<keyword evidence="2" id="KW-1185">Reference proteome</keyword>
<protein>
    <submittedName>
        <fullName evidence="1">Uncharacterized protein</fullName>
    </submittedName>
</protein>
<dbReference type="AlphaFoldDB" id="A0A4Y8SE48"/>
<dbReference type="Proteomes" id="UP000297540">
    <property type="component" value="Unassembled WGS sequence"/>
</dbReference>
<dbReference type="EMBL" id="SOZE01000014">
    <property type="protein sequence ID" value="TFF36676.1"/>
    <property type="molecule type" value="Genomic_DNA"/>
</dbReference>
<reference evidence="1 2" key="1">
    <citation type="journal article" date="2017" name="Int. J. Syst. Evol. Microbiol.">
        <title>Mucilaginibacterpsychrotolerans sp. nov., isolated from peatlands.</title>
        <authorList>
            <person name="Deng Y."/>
            <person name="Shen L."/>
            <person name="Xu B."/>
            <person name="Liu Y."/>
            <person name="Gu Z."/>
            <person name="Liu H."/>
            <person name="Zhou Y."/>
        </authorList>
    </citation>
    <scope>NUCLEOTIDE SEQUENCE [LARGE SCALE GENOMIC DNA]</scope>
    <source>
        <strain evidence="1 2">NH7-4</strain>
    </source>
</reference>
<name>A0A4Y8SE48_9SPHI</name>
<proteinExistence type="predicted"/>
<evidence type="ECO:0000313" key="2">
    <source>
        <dbReference type="Proteomes" id="UP000297540"/>
    </source>
</evidence>
<organism evidence="1 2">
    <name type="scientific">Mucilaginibacter psychrotolerans</name>
    <dbReference type="NCBI Taxonomy" id="1524096"/>
    <lineage>
        <taxon>Bacteria</taxon>
        <taxon>Pseudomonadati</taxon>
        <taxon>Bacteroidota</taxon>
        <taxon>Sphingobacteriia</taxon>
        <taxon>Sphingobacteriales</taxon>
        <taxon>Sphingobacteriaceae</taxon>
        <taxon>Mucilaginibacter</taxon>
    </lineage>
</organism>
<accession>A0A4Y8SE48</accession>
<sequence>MNQETNKAFNTLRKPSKENFDEIFENYSIVFENQMDSIRQEIAVCIINELHHAAIMLTSHLLEKFLRDVIVIEESGIKTMIPENQNKIKAAYKKRNSSTLDNLNDEALKLKIISETQHQQIKDYIQTIRNPYSHGSSFQILKNVKPIKTLTGSFSKGISHEMIDTQVNSYLPLQSLFHDFQAKKDSIKYFKFIDSILFSFYKEKNGQVYKRQF</sequence>
<evidence type="ECO:0000313" key="1">
    <source>
        <dbReference type="EMBL" id="TFF36676.1"/>
    </source>
</evidence>
<gene>
    <name evidence="1" type="ORF">E2R66_14580</name>
</gene>
<comment type="caution">
    <text evidence="1">The sequence shown here is derived from an EMBL/GenBank/DDBJ whole genome shotgun (WGS) entry which is preliminary data.</text>
</comment>
<dbReference type="RefSeq" id="WP_133232109.1">
    <property type="nucleotide sequence ID" value="NZ_SOZE01000014.1"/>
</dbReference>